<dbReference type="EMBL" id="AGUE01000280">
    <property type="protein sequence ID" value="EHK96107.1"/>
    <property type="molecule type" value="Genomic_DNA"/>
</dbReference>
<proteinExistence type="predicted"/>
<name>H0EZC8_GLAL7</name>
<keyword evidence="2" id="KW-1185">Reference proteome</keyword>
<dbReference type="HOGENOM" id="CLU_1489169_0_0_1"/>
<comment type="caution">
    <text evidence="1">The sequence shown here is derived from an EMBL/GenBank/DDBJ whole genome shotgun (WGS) entry which is preliminary data.</text>
</comment>
<sequence>MGAFKARADEKLEIGKNHVATMDCFKRHEKATNGVPKDSPLRGDERCGWEFGNMKHLATGSKTAIAFPATPASRTTDVTRASKSVLQPGKGSSVGTDGLIKAVAVPLRNFQIHSFRRKIRQDVPKNLGTRRVPRWQECNQIFGNLDRSTTVQFLRQEEWGKDGLSEQSWNILRTRPPNFVK</sequence>
<dbReference type="Proteomes" id="UP000005446">
    <property type="component" value="Unassembled WGS sequence"/>
</dbReference>
<dbReference type="AlphaFoldDB" id="H0EZC8"/>
<accession>H0EZC8</accession>
<evidence type="ECO:0000313" key="2">
    <source>
        <dbReference type="Proteomes" id="UP000005446"/>
    </source>
</evidence>
<evidence type="ECO:0000313" key="1">
    <source>
        <dbReference type="EMBL" id="EHK96107.1"/>
    </source>
</evidence>
<dbReference type="InParanoid" id="H0EZC8"/>
<organism evidence="1 2">
    <name type="scientific">Glarea lozoyensis (strain ATCC 74030 / MF5533)</name>
    <dbReference type="NCBI Taxonomy" id="1104152"/>
    <lineage>
        <taxon>Eukaryota</taxon>
        <taxon>Fungi</taxon>
        <taxon>Dikarya</taxon>
        <taxon>Ascomycota</taxon>
        <taxon>Pezizomycotina</taxon>
        <taxon>Leotiomycetes</taxon>
        <taxon>Helotiales</taxon>
        <taxon>Helotiaceae</taxon>
        <taxon>Glarea</taxon>
    </lineage>
</organism>
<reference evidence="1 2" key="1">
    <citation type="journal article" date="2012" name="Eukaryot. Cell">
        <title>Genome sequence of the fungus Glarea lozoyensis: the first genome sequence of a species from the Helotiaceae family.</title>
        <authorList>
            <person name="Youssar L."/>
            <person name="Gruening B.A."/>
            <person name="Erxleben A."/>
            <person name="Guenther S."/>
            <person name="Huettel W."/>
        </authorList>
    </citation>
    <scope>NUCLEOTIDE SEQUENCE [LARGE SCALE GENOMIC DNA]</scope>
    <source>
        <strain evidence="2">ATCC 74030 / MF5533</strain>
    </source>
</reference>
<protein>
    <submittedName>
        <fullName evidence="1">Uncharacterized protein</fullName>
    </submittedName>
</protein>
<gene>
    <name evidence="1" type="ORF">M7I_8191</name>
</gene>